<dbReference type="InterPro" id="IPR036259">
    <property type="entry name" value="MFS_trans_sf"/>
</dbReference>
<evidence type="ECO:0008006" key="9">
    <source>
        <dbReference type="Google" id="ProtNLM"/>
    </source>
</evidence>
<name>A0AAU9XC13_9CNID</name>
<evidence type="ECO:0000256" key="5">
    <source>
        <dbReference type="ARBA" id="ARBA00023136"/>
    </source>
</evidence>
<dbReference type="Gene3D" id="1.20.1250.20">
    <property type="entry name" value="MFS general substrate transporter like domains"/>
    <property type="match status" value="1"/>
</dbReference>
<dbReference type="GO" id="GO:0022857">
    <property type="term" value="F:transmembrane transporter activity"/>
    <property type="evidence" value="ECO:0007669"/>
    <property type="project" value="InterPro"/>
</dbReference>
<evidence type="ECO:0000256" key="4">
    <source>
        <dbReference type="ARBA" id="ARBA00022989"/>
    </source>
</evidence>
<feature type="transmembrane region" description="Helical" evidence="6">
    <location>
        <begin position="101"/>
        <end position="128"/>
    </location>
</feature>
<dbReference type="GO" id="GO:0016020">
    <property type="term" value="C:membrane"/>
    <property type="evidence" value="ECO:0007669"/>
    <property type="project" value="UniProtKB-SubCell"/>
</dbReference>
<reference evidence="7 8" key="1">
    <citation type="submission" date="2022-05" db="EMBL/GenBank/DDBJ databases">
        <authorList>
            <consortium name="Genoscope - CEA"/>
            <person name="William W."/>
        </authorList>
    </citation>
    <scope>NUCLEOTIDE SEQUENCE [LARGE SCALE GENOMIC DNA]</scope>
</reference>
<evidence type="ECO:0000256" key="3">
    <source>
        <dbReference type="ARBA" id="ARBA00022692"/>
    </source>
</evidence>
<evidence type="ECO:0000256" key="2">
    <source>
        <dbReference type="ARBA" id="ARBA00022448"/>
    </source>
</evidence>
<evidence type="ECO:0000313" key="7">
    <source>
        <dbReference type="EMBL" id="CAH3143079.1"/>
    </source>
</evidence>
<evidence type="ECO:0000256" key="6">
    <source>
        <dbReference type="SAM" id="Phobius"/>
    </source>
</evidence>
<accession>A0AAU9XC13</accession>
<evidence type="ECO:0000313" key="8">
    <source>
        <dbReference type="Proteomes" id="UP001159428"/>
    </source>
</evidence>
<dbReference type="InterPro" id="IPR011701">
    <property type="entry name" value="MFS"/>
</dbReference>
<sequence>MRESSSEILLPTSTGETRLETVEETWNARNIVLLLSMCLVYFVLYAAYSVYAPFLPSEAEDRGVSKIYVPKYGARNILLTGIFIAGTSLIFGEVIFDPTMFIVFCFVLRITSAIGAAAAETSVLAFVLQRFPNNTGAIAVCLHSDAGMQLSCLGGNSFAPVFGGFLYTVGGFKLPFIIMGIILLCSTGVLAFLLSHETESHKDGESKESISICKSMRPLKIPAVFMMEFTSVIGCLCYGFIQPILAPQLRKLGQNSVQIGLVFFLFAGFNALSALALGFIADKT</sequence>
<dbReference type="PANTHER" id="PTHR23506">
    <property type="entry name" value="GH10249P"/>
    <property type="match status" value="1"/>
</dbReference>
<feature type="non-terminal residue" evidence="7">
    <location>
        <position position="284"/>
    </location>
</feature>
<feature type="transmembrane region" description="Helical" evidence="6">
    <location>
        <begin position="221"/>
        <end position="241"/>
    </location>
</feature>
<feature type="transmembrane region" description="Helical" evidence="6">
    <location>
        <begin position="261"/>
        <end position="281"/>
    </location>
</feature>
<feature type="transmembrane region" description="Helical" evidence="6">
    <location>
        <begin position="174"/>
        <end position="194"/>
    </location>
</feature>
<keyword evidence="3 6" id="KW-0812">Transmembrane</keyword>
<dbReference type="SUPFAM" id="SSF103473">
    <property type="entry name" value="MFS general substrate transporter"/>
    <property type="match status" value="1"/>
</dbReference>
<comment type="subcellular location">
    <subcellularLocation>
        <location evidence="1">Membrane</location>
        <topology evidence="1">Multi-pass membrane protein</topology>
    </subcellularLocation>
</comment>
<organism evidence="7 8">
    <name type="scientific">Pocillopora meandrina</name>
    <dbReference type="NCBI Taxonomy" id="46732"/>
    <lineage>
        <taxon>Eukaryota</taxon>
        <taxon>Metazoa</taxon>
        <taxon>Cnidaria</taxon>
        <taxon>Anthozoa</taxon>
        <taxon>Hexacorallia</taxon>
        <taxon>Scleractinia</taxon>
        <taxon>Astrocoeniina</taxon>
        <taxon>Pocilloporidae</taxon>
        <taxon>Pocillopora</taxon>
    </lineage>
</organism>
<keyword evidence="2" id="KW-0813">Transport</keyword>
<dbReference type="AlphaFoldDB" id="A0AAU9XC13"/>
<dbReference type="InterPro" id="IPR050930">
    <property type="entry name" value="MFS_Vesicular_Transporter"/>
</dbReference>
<dbReference type="Pfam" id="PF07690">
    <property type="entry name" value="MFS_1"/>
    <property type="match status" value="1"/>
</dbReference>
<keyword evidence="4 6" id="KW-1133">Transmembrane helix</keyword>
<comment type="caution">
    <text evidence="7">The sequence shown here is derived from an EMBL/GenBank/DDBJ whole genome shotgun (WGS) entry which is preliminary data.</text>
</comment>
<proteinExistence type="predicted"/>
<gene>
    <name evidence="7" type="ORF">PMEA_00020424</name>
</gene>
<dbReference type="PANTHER" id="PTHR23506:SF26">
    <property type="entry name" value="MFS-TYPE TRANSPORTER SLC18B1"/>
    <property type="match status" value="1"/>
</dbReference>
<keyword evidence="8" id="KW-1185">Reference proteome</keyword>
<dbReference type="Proteomes" id="UP001159428">
    <property type="component" value="Unassembled WGS sequence"/>
</dbReference>
<protein>
    <recommendedName>
        <fullName evidence="9">Major facilitator superfamily (MFS) profile domain-containing protein</fullName>
    </recommendedName>
</protein>
<keyword evidence="5 6" id="KW-0472">Membrane</keyword>
<evidence type="ECO:0000256" key="1">
    <source>
        <dbReference type="ARBA" id="ARBA00004141"/>
    </source>
</evidence>
<feature type="transmembrane region" description="Helical" evidence="6">
    <location>
        <begin position="148"/>
        <end position="168"/>
    </location>
</feature>
<feature type="transmembrane region" description="Helical" evidence="6">
    <location>
        <begin position="76"/>
        <end position="95"/>
    </location>
</feature>
<feature type="transmembrane region" description="Helical" evidence="6">
    <location>
        <begin position="31"/>
        <end position="55"/>
    </location>
</feature>
<dbReference type="EMBL" id="CALNXJ010000037">
    <property type="protein sequence ID" value="CAH3143079.1"/>
    <property type="molecule type" value="Genomic_DNA"/>
</dbReference>